<dbReference type="RefSeq" id="XP_008484637.1">
    <property type="nucleotide sequence ID" value="XM_008486415.1"/>
</dbReference>
<dbReference type="GO" id="GO:0003964">
    <property type="term" value="F:RNA-directed DNA polymerase activity"/>
    <property type="evidence" value="ECO:0007669"/>
    <property type="project" value="UniProtKB-EC"/>
</dbReference>
<dbReference type="InterPro" id="IPR050951">
    <property type="entry name" value="Retrovirus_Pol_polyprotein"/>
</dbReference>
<dbReference type="GO" id="GO:0015074">
    <property type="term" value="P:DNA integration"/>
    <property type="evidence" value="ECO:0007669"/>
    <property type="project" value="InterPro"/>
</dbReference>
<organism evidence="3 4">
    <name type="scientific">Diaphorina citri</name>
    <name type="common">Asian citrus psyllid</name>
    <dbReference type="NCBI Taxonomy" id="121845"/>
    <lineage>
        <taxon>Eukaryota</taxon>
        <taxon>Metazoa</taxon>
        <taxon>Ecdysozoa</taxon>
        <taxon>Arthropoda</taxon>
        <taxon>Hexapoda</taxon>
        <taxon>Insecta</taxon>
        <taxon>Pterygota</taxon>
        <taxon>Neoptera</taxon>
        <taxon>Paraneoptera</taxon>
        <taxon>Hemiptera</taxon>
        <taxon>Sternorrhyncha</taxon>
        <taxon>Psylloidea</taxon>
        <taxon>Psyllidae</taxon>
        <taxon>Diaphorininae</taxon>
        <taxon>Diaphorina</taxon>
    </lineage>
</organism>
<dbReference type="GO" id="GO:0003676">
    <property type="term" value="F:nucleic acid binding"/>
    <property type="evidence" value="ECO:0007669"/>
    <property type="project" value="InterPro"/>
</dbReference>
<dbReference type="InterPro" id="IPR001584">
    <property type="entry name" value="Integrase_cat-core"/>
</dbReference>
<dbReference type="InterPro" id="IPR036397">
    <property type="entry name" value="RNaseH_sf"/>
</dbReference>
<keyword evidence="3" id="KW-1185">Reference proteome</keyword>
<dbReference type="EC" id="2.7.7.49" evidence="1"/>
<dbReference type="SUPFAM" id="SSF53098">
    <property type="entry name" value="Ribonuclease H-like"/>
    <property type="match status" value="1"/>
</dbReference>
<dbReference type="STRING" id="121845.A0A1S3DMM9"/>
<dbReference type="KEGG" id="dci:103521305"/>
<feature type="domain" description="Integrase catalytic" evidence="2">
    <location>
        <begin position="186"/>
        <end position="354"/>
    </location>
</feature>
<gene>
    <name evidence="4" type="primary">LOC103521305</name>
</gene>
<dbReference type="Proteomes" id="UP000079169">
    <property type="component" value="Unplaced"/>
</dbReference>
<dbReference type="InterPro" id="IPR041588">
    <property type="entry name" value="Integrase_H2C2"/>
</dbReference>
<accession>A0A1S3DMM9</accession>
<name>A0A1S3DMM9_DIACI</name>
<proteinExistence type="predicted"/>
<dbReference type="PaxDb" id="121845-A0A1S3DMM9"/>
<evidence type="ECO:0000313" key="4">
    <source>
        <dbReference type="RefSeq" id="XP_008484637.1"/>
    </source>
</evidence>
<sequence>MQRMILKLIAYDLEVEYLPGTQMYIADALSRNFIASSKEENSDCDMYIHELSPCYPASQEKLQMVLEATLKDPDILQVIRLVQNNSWPNGGKQLNENVKMFFRIKDTLTTIDGLLFKDNKIVIPRNLQTHMLNLFHESHLGMSKIKAKARECVYWPNMNKNIEDFIRKCDICQKYSNENPKMPMISHEVPTRAWEKLGTDVMEYNGINYLVVYDYFSKWIEVKRLRNKDSVELIDKFMQIFSYHGAPDFVVSDNMPFSSRMFQKFFDEWNIRSITSSPRYPRGNGLSEKAVNIAKDMLKKNGDKLDLALLQYRNYPIVGIGYSPAQMLFNRNLKEKIPVRSSALCPKVIDPEEIRNKIAAMHDSNKKYYDRTARPLPDCNVGDDVLIKTQPQRPWERGVVIQHHNTPRSYLVKQYGGRVFIEDQGNI</sequence>
<dbReference type="PANTHER" id="PTHR37984:SF5">
    <property type="entry name" value="PROTEIN NYNRIN-LIKE"/>
    <property type="match status" value="1"/>
</dbReference>
<dbReference type="Pfam" id="PF17921">
    <property type="entry name" value="Integrase_H2C2"/>
    <property type="match status" value="1"/>
</dbReference>
<dbReference type="InterPro" id="IPR012337">
    <property type="entry name" value="RNaseH-like_sf"/>
</dbReference>
<reference evidence="4" key="1">
    <citation type="submission" date="2025-08" db="UniProtKB">
        <authorList>
            <consortium name="RefSeq"/>
        </authorList>
    </citation>
    <scope>IDENTIFICATION</scope>
</reference>
<evidence type="ECO:0000259" key="2">
    <source>
        <dbReference type="PROSITE" id="PS50994"/>
    </source>
</evidence>
<dbReference type="FunFam" id="1.10.340.70:FF:000003">
    <property type="entry name" value="Protein CBG25708"/>
    <property type="match status" value="1"/>
</dbReference>
<dbReference type="OMA" id="LANEIVW"/>
<dbReference type="PANTHER" id="PTHR37984">
    <property type="entry name" value="PROTEIN CBG26694"/>
    <property type="match status" value="1"/>
</dbReference>
<dbReference type="Gene3D" id="3.30.420.10">
    <property type="entry name" value="Ribonuclease H-like superfamily/Ribonuclease H"/>
    <property type="match status" value="1"/>
</dbReference>
<protein>
    <recommendedName>
        <fullName evidence="1">RNA-directed DNA polymerase</fullName>
        <ecNumber evidence="1">2.7.7.49</ecNumber>
    </recommendedName>
</protein>
<evidence type="ECO:0000313" key="3">
    <source>
        <dbReference type="Proteomes" id="UP000079169"/>
    </source>
</evidence>
<dbReference type="FunFam" id="3.30.420.10:FF:000063">
    <property type="entry name" value="Retrovirus-related Pol polyprotein from transposon 297-like Protein"/>
    <property type="match status" value="1"/>
</dbReference>
<dbReference type="PROSITE" id="PS50994">
    <property type="entry name" value="INTEGRASE"/>
    <property type="match status" value="1"/>
</dbReference>
<evidence type="ECO:0000256" key="1">
    <source>
        <dbReference type="ARBA" id="ARBA00012493"/>
    </source>
</evidence>
<dbReference type="AlphaFoldDB" id="A0A1S3DMM9"/>
<dbReference type="GeneID" id="103521305"/>
<dbReference type="Gene3D" id="1.10.340.70">
    <property type="match status" value="1"/>
</dbReference>